<evidence type="ECO:0000259" key="17">
    <source>
        <dbReference type="Pfam" id="PF00703"/>
    </source>
</evidence>
<dbReference type="InterPro" id="IPR054593">
    <property type="entry name" value="Beta-mannosidase-like_N2"/>
</dbReference>
<dbReference type="InterPro" id="IPR008979">
    <property type="entry name" value="Galactose-bd-like_sf"/>
</dbReference>
<keyword evidence="7" id="KW-0964">Secreted</keyword>
<dbReference type="AlphaFoldDB" id="A0A327R2J1"/>
<dbReference type="RefSeq" id="WP_245952517.1">
    <property type="nucleotide sequence ID" value="NZ_QLLL01000001.1"/>
</dbReference>
<comment type="subcellular location">
    <subcellularLocation>
        <location evidence="2">Lysosome</location>
    </subcellularLocation>
    <subcellularLocation>
        <location evidence="3">Secreted</location>
    </subcellularLocation>
</comment>
<evidence type="ECO:0000256" key="2">
    <source>
        <dbReference type="ARBA" id="ARBA00004371"/>
    </source>
</evidence>
<name>A0A327R2J1_9BACT</name>
<evidence type="ECO:0000259" key="19">
    <source>
        <dbReference type="Pfam" id="PF17786"/>
    </source>
</evidence>
<dbReference type="InterPro" id="IPR041625">
    <property type="entry name" value="Beta-mannosidase_Ig"/>
</dbReference>
<dbReference type="Gene3D" id="2.60.120.260">
    <property type="entry name" value="Galactose-binding domain-like"/>
    <property type="match status" value="1"/>
</dbReference>
<keyword evidence="8 16" id="KW-0732">Signal</keyword>
<feature type="domain" description="Beta-mannosidase Ig-fold" evidence="18">
    <location>
        <begin position="767"/>
        <end position="845"/>
    </location>
</feature>
<evidence type="ECO:0000313" key="21">
    <source>
        <dbReference type="EMBL" id="RAJ10841.1"/>
    </source>
</evidence>
<feature type="domain" description="Mannosidase Ig/CBM-like" evidence="19">
    <location>
        <begin position="677"/>
        <end position="764"/>
    </location>
</feature>
<evidence type="ECO:0000256" key="5">
    <source>
        <dbReference type="ARBA" id="ARBA00011738"/>
    </source>
</evidence>
<keyword evidence="22" id="KW-1185">Reference proteome</keyword>
<feature type="domain" description="Glycoside hydrolase family 2 immunoglobulin-like beta-sandwich" evidence="17">
    <location>
        <begin position="213"/>
        <end position="319"/>
    </location>
</feature>
<evidence type="ECO:0000256" key="15">
    <source>
        <dbReference type="ARBA" id="ARBA00041614"/>
    </source>
</evidence>
<dbReference type="EC" id="3.2.1.25" evidence="6"/>
<dbReference type="PANTHER" id="PTHR43730">
    <property type="entry name" value="BETA-MANNOSIDASE"/>
    <property type="match status" value="1"/>
</dbReference>
<evidence type="ECO:0000256" key="1">
    <source>
        <dbReference type="ARBA" id="ARBA00000829"/>
    </source>
</evidence>
<dbReference type="GO" id="GO:0006516">
    <property type="term" value="P:glycoprotein catabolic process"/>
    <property type="evidence" value="ECO:0007669"/>
    <property type="project" value="TreeGrafter"/>
</dbReference>
<feature type="domain" description="Beta-mannosidase-like galactose-binding" evidence="20">
    <location>
        <begin position="32"/>
        <end position="202"/>
    </location>
</feature>
<evidence type="ECO:0000256" key="9">
    <source>
        <dbReference type="ARBA" id="ARBA00022801"/>
    </source>
</evidence>
<dbReference type="SUPFAM" id="SSF51445">
    <property type="entry name" value="(Trans)glycosidases"/>
    <property type="match status" value="1"/>
</dbReference>
<dbReference type="Gene3D" id="2.60.40.10">
    <property type="entry name" value="Immunoglobulins"/>
    <property type="match status" value="3"/>
</dbReference>
<evidence type="ECO:0000259" key="20">
    <source>
        <dbReference type="Pfam" id="PF22666"/>
    </source>
</evidence>
<evidence type="ECO:0000256" key="3">
    <source>
        <dbReference type="ARBA" id="ARBA00004613"/>
    </source>
</evidence>
<protein>
    <recommendedName>
        <fullName evidence="14">Beta-mannosidase B</fullName>
        <ecNumber evidence="6">3.2.1.25</ecNumber>
    </recommendedName>
    <alternativeName>
        <fullName evidence="15">Mannanase B</fullName>
    </alternativeName>
</protein>
<evidence type="ECO:0000256" key="16">
    <source>
        <dbReference type="SAM" id="SignalP"/>
    </source>
</evidence>
<accession>A0A327R2J1</accession>
<dbReference type="InterPro" id="IPR013783">
    <property type="entry name" value="Ig-like_fold"/>
</dbReference>
<dbReference type="EMBL" id="QLLL01000001">
    <property type="protein sequence ID" value="RAJ10841.1"/>
    <property type="molecule type" value="Genomic_DNA"/>
</dbReference>
<dbReference type="SUPFAM" id="SSF49303">
    <property type="entry name" value="beta-Galactosidase/glucuronidase domain"/>
    <property type="match status" value="3"/>
</dbReference>
<comment type="similarity">
    <text evidence="13">Belongs to the glycosyl hydrolase 2 family. Beta-mannosidase B subfamily.</text>
</comment>
<dbReference type="Pfam" id="PF17786">
    <property type="entry name" value="Mannosidase_ig"/>
    <property type="match status" value="1"/>
</dbReference>
<keyword evidence="10" id="KW-0325">Glycoprotein</keyword>
<dbReference type="GO" id="GO:0005576">
    <property type="term" value="C:extracellular region"/>
    <property type="evidence" value="ECO:0007669"/>
    <property type="project" value="UniProtKB-SubCell"/>
</dbReference>
<evidence type="ECO:0000256" key="11">
    <source>
        <dbReference type="ARBA" id="ARBA00023228"/>
    </source>
</evidence>
<reference evidence="21 22" key="1">
    <citation type="submission" date="2018-06" db="EMBL/GenBank/DDBJ databases">
        <title>Genomic Encyclopedia of Archaeal and Bacterial Type Strains, Phase II (KMG-II): from individual species to whole genera.</title>
        <authorList>
            <person name="Goeker M."/>
        </authorList>
    </citation>
    <scope>NUCLEOTIDE SEQUENCE [LARGE SCALE GENOMIC DNA]</scope>
    <source>
        <strain evidence="21 22">DSM 23857</strain>
    </source>
</reference>
<keyword evidence="9" id="KW-0378">Hydrolase</keyword>
<dbReference type="Pfam" id="PF00703">
    <property type="entry name" value="Glyco_hydro_2"/>
    <property type="match status" value="1"/>
</dbReference>
<dbReference type="InterPro" id="IPR017853">
    <property type="entry name" value="GH"/>
</dbReference>
<keyword evidence="12" id="KW-0326">Glycosidase</keyword>
<sequence length="847" mass="97431">MKVVKGCMLAILVLFAHCLHAQKTMIPLDKGWEFKRADDQKWYPATVPGTVHTDLLAQKLIPEPFFGTNEKSLQWIENLDWEYRTNIEIPAKLLEEDVVNLYFGGLDTYADVYVNGEKVLVSDNMFIAQTVNVKGRLKTGTNIIRVFFHSPIRHDMPKFVRDGFLYPAGNDQAQIPLSIYARKAPYHYGWDWGPRFVTAGIWLPVSIEAYSIAHINDCYVKQNALNTKEAKMQAQLEVDFTKNGQYTVEVSSTNNSFPTQKTTINAQAGKQSIEVPFTINKPKRWWPNGLGEQYLYPVQVKIIHNKQVVDVATKKVGLRTIEVVNKPDSIGVSFYVKVNDVPVFMKGTNYIPQDNFLPRVTNEKYEYLFNTMQQSHFNMVRIWGGGIYEKDIFYELADEKGILVWQDFMFACTLYPSDPAFLQSVQKEAEYNIRRLRQHASLALWCGNNEIGVAIKNWGWKGQYAYTDAQWNQLLKGYDTLFNHLLPHAVKENDNRFYFASSPISNWGKDEDFKIADNHYWGVWHGMEWFEALEQKIPRFMSEYGFQSFPDLHTVLKFATPADFDLNSTVMQSHQRSVARGNAAINTYLLHYYHKPKNFQQFLYVNHVLQAEGMKIGMEAHRRAMPFCMGTLYWQLNDCWPVASWSGMDYYGRWKAMQYFTQKAYAPLLVSNTVKDGQLQTYIVNDALTPKQLTLITEVYSLKGNGILKEEKKITVQPNSSQLVQSIPTSSIATPNDAVISTYLLDANGKGVANNVYYLVPPKELQLTKPNITFNVEEDNTGKYITLRTDVLAKNIYLFLAKDDASHFEDNYFDLLPKNRVRLRVNTTLSVAEIQQQLQISSLIDSY</sequence>
<evidence type="ECO:0000256" key="4">
    <source>
        <dbReference type="ARBA" id="ARBA00004740"/>
    </source>
</evidence>
<dbReference type="PANTHER" id="PTHR43730:SF1">
    <property type="entry name" value="BETA-MANNOSIDASE"/>
    <property type="match status" value="1"/>
</dbReference>
<organism evidence="21 22">
    <name type="scientific">Chitinophaga skermanii</name>
    <dbReference type="NCBI Taxonomy" id="331697"/>
    <lineage>
        <taxon>Bacteria</taxon>
        <taxon>Pseudomonadati</taxon>
        <taxon>Bacteroidota</taxon>
        <taxon>Chitinophagia</taxon>
        <taxon>Chitinophagales</taxon>
        <taxon>Chitinophagaceae</taxon>
        <taxon>Chitinophaga</taxon>
    </lineage>
</organism>
<dbReference type="InterPro" id="IPR036156">
    <property type="entry name" value="Beta-gal/glucu_dom_sf"/>
</dbReference>
<evidence type="ECO:0000256" key="6">
    <source>
        <dbReference type="ARBA" id="ARBA00012754"/>
    </source>
</evidence>
<dbReference type="InterPro" id="IPR006102">
    <property type="entry name" value="Ig-like_GH2"/>
</dbReference>
<dbReference type="Proteomes" id="UP000249547">
    <property type="component" value="Unassembled WGS sequence"/>
</dbReference>
<evidence type="ECO:0000256" key="12">
    <source>
        <dbReference type="ARBA" id="ARBA00023295"/>
    </source>
</evidence>
<dbReference type="InterPro" id="IPR050887">
    <property type="entry name" value="Beta-mannosidase_GH2"/>
</dbReference>
<evidence type="ECO:0000256" key="7">
    <source>
        <dbReference type="ARBA" id="ARBA00022525"/>
    </source>
</evidence>
<evidence type="ECO:0000259" key="18">
    <source>
        <dbReference type="Pfam" id="PF17753"/>
    </source>
</evidence>
<proteinExistence type="inferred from homology"/>
<keyword evidence="11" id="KW-0458">Lysosome</keyword>
<feature type="chain" id="PRO_5016368408" description="Beta-mannosidase B" evidence="16">
    <location>
        <begin position="22"/>
        <end position="847"/>
    </location>
</feature>
<dbReference type="GO" id="GO:0005764">
    <property type="term" value="C:lysosome"/>
    <property type="evidence" value="ECO:0007669"/>
    <property type="project" value="UniProtKB-SubCell"/>
</dbReference>
<dbReference type="FunFam" id="3.20.20.80:FF:000050">
    <property type="entry name" value="Beta-mannosidase B"/>
    <property type="match status" value="1"/>
</dbReference>
<dbReference type="GO" id="GO:0004567">
    <property type="term" value="F:beta-mannosidase activity"/>
    <property type="evidence" value="ECO:0007669"/>
    <property type="project" value="UniProtKB-EC"/>
</dbReference>
<comment type="subunit">
    <text evidence="5">Homodimer.</text>
</comment>
<evidence type="ECO:0000256" key="8">
    <source>
        <dbReference type="ARBA" id="ARBA00022729"/>
    </source>
</evidence>
<dbReference type="SUPFAM" id="SSF49785">
    <property type="entry name" value="Galactose-binding domain-like"/>
    <property type="match status" value="1"/>
</dbReference>
<evidence type="ECO:0000256" key="10">
    <source>
        <dbReference type="ARBA" id="ARBA00023180"/>
    </source>
</evidence>
<evidence type="ECO:0000313" key="22">
    <source>
        <dbReference type="Proteomes" id="UP000249547"/>
    </source>
</evidence>
<evidence type="ECO:0000256" key="13">
    <source>
        <dbReference type="ARBA" id="ARBA00038429"/>
    </source>
</evidence>
<dbReference type="Pfam" id="PF17753">
    <property type="entry name" value="Ig_mannosidase"/>
    <property type="match status" value="1"/>
</dbReference>
<gene>
    <name evidence="21" type="ORF">LX64_00448</name>
</gene>
<comment type="catalytic activity">
    <reaction evidence="1">
        <text>Hydrolysis of terminal, non-reducing beta-D-mannose residues in beta-D-mannosides.</text>
        <dbReference type="EC" id="3.2.1.25"/>
    </reaction>
</comment>
<evidence type="ECO:0000256" key="14">
    <source>
        <dbReference type="ARBA" id="ARBA00041069"/>
    </source>
</evidence>
<dbReference type="Gene3D" id="3.20.20.80">
    <property type="entry name" value="Glycosidases"/>
    <property type="match status" value="1"/>
</dbReference>
<dbReference type="FunFam" id="2.60.120.260:FF:000060">
    <property type="entry name" value="Probable beta-mannosidase"/>
    <property type="match status" value="1"/>
</dbReference>
<dbReference type="Pfam" id="PF22666">
    <property type="entry name" value="Glyco_hydro_2_N2"/>
    <property type="match status" value="1"/>
</dbReference>
<feature type="signal peptide" evidence="16">
    <location>
        <begin position="1"/>
        <end position="21"/>
    </location>
</feature>
<comment type="caution">
    <text evidence="21">The sequence shown here is derived from an EMBL/GenBank/DDBJ whole genome shotgun (WGS) entry which is preliminary data.</text>
</comment>
<comment type="pathway">
    <text evidence="4">Glycan metabolism; N-glycan degradation.</text>
</comment>
<dbReference type="GO" id="GO:0005975">
    <property type="term" value="P:carbohydrate metabolic process"/>
    <property type="evidence" value="ECO:0007669"/>
    <property type="project" value="InterPro"/>
</dbReference>
<dbReference type="InterPro" id="IPR041447">
    <property type="entry name" value="Mannosidase_ig"/>
</dbReference>